<evidence type="ECO:0000313" key="1">
    <source>
        <dbReference type="EMBL" id="MCO6394650.1"/>
    </source>
</evidence>
<sequence length="64" mass="7744">MTTRYPQRRKDKAHISSVDPEIVAALLEAAETSRHRTDEFMARRYPEDRSKNRFWKSYFLKKRA</sequence>
<protein>
    <submittedName>
        <fullName evidence="1">Uncharacterized protein</fullName>
    </submittedName>
</protein>
<name>A0AAW5HUI9_9CORY</name>
<reference evidence="1 2" key="1">
    <citation type="submission" date="2021-01" db="EMBL/GenBank/DDBJ databases">
        <title>Identification and Characterization of Corynebacterium sp.</title>
        <authorList>
            <person name="Luo Q."/>
            <person name="Qu P."/>
            <person name="Chen Q."/>
        </authorList>
    </citation>
    <scope>NUCLEOTIDE SEQUENCE [LARGE SCALE GENOMIC DNA]</scope>
    <source>
        <strain evidence="1 2">MC-18</strain>
    </source>
</reference>
<accession>A0AAW5HUI9</accession>
<comment type="caution">
    <text evidence="1">The sequence shown here is derived from an EMBL/GenBank/DDBJ whole genome shotgun (WGS) entry which is preliminary data.</text>
</comment>
<gene>
    <name evidence="1" type="ORF">JMN37_06630</name>
</gene>
<evidence type="ECO:0000313" key="2">
    <source>
        <dbReference type="Proteomes" id="UP001205920"/>
    </source>
</evidence>
<organism evidence="1 2">
    <name type="scientific">Corynebacterium lipophilum</name>
    <dbReference type="NCBI Taxonomy" id="2804918"/>
    <lineage>
        <taxon>Bacteria</taxon>
        <taxon>Bacillati</taxon>
        <taxon>Actinomycetota</taxon>
        <taxon>Actinomycetes</taxon>
        <taxon>Mycobacteriales</taxon>
        <taxon>Corynebacteriaceae</taxon>
        <taxon>Corynebacterium</taxon>
    </lineage>
</organism>
<dbReference type="EMBL" id="JAEUWV010000008">
    <property type="protein sequence ID" value="MCO6394650.1"/>
    <property type="molecule type" value="Genomic_DNA"/>
</dbReference>
<dbReference type="Proteomes" id="UP001205920">
    <property type="component" value="Unassembled WGS sequence"/>
</dbReference>
<dbReference type="RefSeq" id="WP_070361874.1">
    <property type="nucleotide sequence ID" value="NZ_JAEUWV010000008.1"/>
</dbReference>
<proteinExistence type="predicted"/>
<dbReference type="AlphaFoldDB" id="A0AAW5HUI9"/>
<keyword evidence="2" id="KW-1185">Reference proteome</keyword>